<protein>
    <submittedName>
        <fullName evidence="2">Uncharacterized protein</fullName>
    </submittedName>
</protein>
<dbReference type="AlphaFoldDB" id="A0A2H3BHD3"/>
<proteinExistence type="predicted"/>
<accession>A0A2H3BHD3</accession>
<sequence>MSSAQSMRFIEVRIEWIAIIGYGFTRFGAEQPLNLNPRCGAGLDWVQKVHGPDRGNTKHKQTETEWSKAERAQSPMSTTSISSTISKAKKKIKCVAKKVKKIASGVVKGKKTVASPHEYLFLSRPIGGPIRNADLPALENLSNLDSDSDHSSVCEVQAIEEETDEAELECMMKKWSASAVMPAACLSV</sequence>
<organism evidence="2 3">
    <name type="scientific">Armillaria solidipes</name>
    <dbReference type="NCBI Taxonomy" id="1076256"/>
    <lineage>
        <taxon>Eukaryota</taxon>
        <taxon>Fungi</taxon>
        <taxon>Dikarya</taxon>
        <taxon>Basidiomycota</taxon>
        <taxon>Agaricomycotina</taxon>
        <taxon>Agaricomycetes</taxon>
        <taxon>Agaricomycetidae</taxon>
        <taxon>Agaricales</taxon>
        <taxon>Marasmiineae</taxon>
        <taxon>Physalacriaceae</taxon>
        <taxon>Armillaria</taxon>
    </lineage>
</organism>
<name>A0A2H3BHD3_9AGAR</name>
<gene>
    <name evidence="2" type="ORF">ARMSODRAFT_976157</name>
</gene>
<dbReference type="EMBL" id="KZ293433">
    <property type="protein sequence ID" value="PBK68344.1"/>
    <property type="molecule type" value="Genomic_DNA"/>
</dbReference>
<evidence type="ECO:0000256" key="1">
    <source>
        <dbReference type="SAM" id="MobiDB-lite"/>
    </source>
</evidence>
<dbReference type="Proteomes" id="UP000218334">
    <property type="component" value="Unassembled WGS sequence"/>
</dbReference>
<evidence type="ECO:0000313" key="2">
    <source>
        <dbReference type="EMBL" id="PBK68344.1"/>
    </source>
</evidence>
<feature type="compositionally biased region" description="Basic and acidic residues" evidence="1">
    <location>
        <begin position="50"/>
        <end position="71"/>
    </location>
</feature>
<feature type="region of interest" description="Disordered" evidence="1">
    <location>
        <begin position="50"/>
        <end position="82"/>
    </location>
</feature>
<evidence type="ECO:0000313" key="3">
    <source>
        <dbReference type="Proteomes" id="UP000218334"/>
    </source>
</evidence>
<keyword evidence="3" id="KW-1185">Reference proteome</keyword>
<reference evidence="3" key="1">
    <citation type="journal article" date="2017" name="Nat. Ecol. Evol.">
        <title>Genome expansion and lineage-specific genetic innovations in the forest pathogenic fungi Armillaria.</title>
        <authorList>
            <person name="Sipos G."/>
            <person name="Prasanna A.N."/>
            <person name="Walter M.C."/>
            <person name="O'Connor E."/>
            <person name="Balint B."/>
            <person name="Krizsan K."/>
            <person name="Kiss B."/>
            <person name="Hess J."/>
            <person name="Varga T."/>
            <person name="Slot J."/>
            <person name="Riley R."/>
            <person name="Boka B."/>
            <person name="Rigling D."/>
            <person name="Barry K."/>
            <person name="Lee J."/>
            <person name="Mihaltcheva S."/>
            <person name="LaButti K."/>
            <person name="Lipzen A."/>
            <person name="Waldron R."/>
            <person name="Moloney N.M."/>
            <person name="Sperisen C."/>
            <person name="Kredics L."/>
            <person name="Vagvoelgyi C."/>
            <person name="Patrignani A."/>
            <person name="Fitzpatrick D."/>
            <person name="Nagy I."/>
            <person name="Doyle S."/>
            <person name="Anderson J.B."/>
            <person name="Grigoriev I.V."/>
            <person name="Gueldener U."/>
            <person name="Muensterkoetter M."/>
            <person name="Nagy L.G."/>
        </authorList>
    </citation>
    <scope>NUCLEOTIDE SEQUENCE [LARGE SCALE GENOMIC DNA]</scope>
    <source>
        <strain evidence="3">28-4</strain>
    </source>
</reference>